<dbReference type="InterPro" id="IPR011042">
    <property type="entry name" value="6-blade_b-propeller_TolB-like"/>
</dbReference>
<evidence type="ECO:0000313" key="2">
    <source>
        <dbReference type="EMBL" id="CAC5372306.1"/>
    </source>
</evidence>
<protein>
    <submittedName>
        <fullName evidence="2">Uncharacterized protein</fullName>
    </submittedName>
</protein>
<dbReference type="SUPFAM" id="SSF63829">
    <property type="entry name" value="Calcium-dependent phosphotriesterase"/>
    <property type="match status" value="1"/>
</dbReference>
<dbReference type="Proteomes" id="UP000507470">
    <property type="component" value="Unassembled WGS sequence"/>
</dbReference>
<dbReference type="AlphaFoldDB" id="A0A6J8AQR1"/>
<dbReference type="OrthoDB" id="6106379at2759"/>
<evidence type="ECO:0000313" key="3">
    <source>
        <dbReference type="Proteomes" id="UP000507470"/>
    </source>
</evidence>
<dbReference type="EMBL" id="CACVKT020001843">
    <property type="protein sequence ID" value="CAC5372306.1"/>
    <property type="molecule type" value="Genomic_DNA"/>
</dbReference>
<keyword evidence="3" id="KW-1185">Reference proteome</keyword>
<name>A0A6J8AQR1_MYTCO</name>
<evidence type="ECO:0000256" key="1">
    <source>
        <dbReference type="ARBA" id="ARBA00022737"/>
    </source>
</evidence>
<dbReference type="Gene3D" id="2.120.10.30">
    <property type="entry name" value="TolB, C-terminal domain"/>
    <property type="match status" value="1"/>
</dbReference>
<sequence>MIEEDKKLIHRLIMNFENIIRSLDLASFFEEADRLETLTKEESYKDLLKKCELKHHKNFSSIPKCEIRSAEFIVAKQFTTDLANIHYISSDSNDFWWIGDNTSSMLQKVKIDEQNISVESKYNIKVFGIASFSTGDLLICPYESSLNQISRNSGKIGNSKYRVSNLHLRAVHVTEDNKKVIVGVRDNKGSVFPAYGNRVVIVMDPNGKHLALSKDDTGRVVVLIEDRYIQSIYTGLPSNKENFTPVGIATTPNDKILVTDGNNHALHVLDCNGSFLVYIDTHDLGIIYPYSLAFTSSQKLLIGSVRGKENPSKGKLFEVVYCGI</sequence>
<organism evidence="2 3">
    <name type="scientific">Mytilus coruscus</name>
    <name type="common">Sea mussel</name>
    <dbReference type="NCBI Taxonomy" id="42192"/>
    <lineage>
        <taxon>Eukaryota</taxon>
        <taxon>Metazoa</taxon>
        <taxon>Spiralia</taxon>
        <taxon>Lophotrochozoa</taxon>
        <taxon>Mollusca</taxon>
        <taxon>Bivalvia</taxon>
        <taxon>Autobranchia</taxon>
        <taxon>Pteriomorphia</taxon>
        <taxon>Mytilida</taxon>
        <taxon>Mytiloidea</taxon>
        <taxon>Mytilidae</taxon>
        <taxon>Mytilinae</taxon>
        <taxon>Mytilus</taxon>
    </lineage>
</organism>
<proteinExistence type="predicted"/>
<keyword evidence="1" id="KW-0677">Repeat</keyword>
<dbReference type="Pfam" id="PF01436">
    <property type="entry name" value="NHL"/>
    <property type="match status" value="1"/>
</dbReference>
<gene>
    <name evidence="2" type="ORF">MCOR_10440</name>
</gene>
<dbReference type="InterPro" id="IPR001258">
    <property type="entry name" value="NHL_repeat"/>
</dbReference>
<reference evidence="2 3" key="1">
    <citation type="submission" date="2020-06" db="EMBL/GenBank/DDBJ databases">
        <authorList>
            <person name="Li R."/>
            <person name="Bekaert M."/>
        </authorList>
    </citation>
    <scope>NUCLEOTIDE SEQUENCE [LARGE SCALE GENOMIC DNA]</scope>
    <source>
        <strain evidence="3">wild</strain>
    </source>
</reference>
<accession>A0A6J8AQR1</accession>